<protein>
    <submittedName>
        <fullName evidence="2">Uncharacterized protein</fullName>
    </submittedName>
</protein>
<organism evidence="2 3">
    <name type="scientific">Claviceps arundinis</name>
    <dbReference type="NCBI Taxonomy" id="1623583"/>
    <lineage>
        <taxon>Eukaryota</taxon>
        <taxon>Fungi</taxon>
        <taxon>Dikarya</taxon>
        <taxon>Ascomycota</taxon>
        <taxon>Pezizomycotina</taxon>
        <taxon>Sordariomycetes</taxon>
        <taxon>Hypocreomycetidae</taxon>
        <taxon>Hypocreales</taxon>
        <taxon>Clavicipitaceae</taxon>
        <taxon>Claviceps</taxon>
    </lineage>
</organism>
<keyword evidence="3" id="KW-1185">Reference proteome</keyword>
<gene>
    <name evidence="2" type="ORF">E4U57_003848</name>
</gene>
<accession>A0ABQ7PJK4</accession>
<sequence length="151" mass="16724">MRGRQELDAISRGHEEEFLVGENPSPTPGLRDRLAQRRAGVVPSSSAFTQISSVRSPSVVSQSFPLRESLGSDFNPSHDSIPGSSLWLSSDQSTLPPVFSPDVPYMEGATTIDDLAISSEDIDRVQEWIRQLSTWSTSRQALRRLNRQVTL</sequence>
<evidence type="ECO:0000256" key="1">
    <source>
        <dbReference type="SAM" id="MobiDB-lite"/>
    </source>
</evidence>
<reference evidence="2 3" key="1">
    <citation type="journal article" date="2020" name="bioRxiv">
        <title>Whole genome comparisons of ergot fungi reveals the divergence and evolution of species within the genus Claviceps are the result of varying mechanisms driving genome evolution and host range expansion.</title>
        <authorList>
            <person name="Wyka S.A."/>
            <person name="Mondo S.J."/>
            <person name="Liu M."/>
            <person name="Dettman J."/>
            <person name="Nalam V."/>
            <person name="Broders K.D."/>
        </authorList>
    </citation>
    <scope>NUCLEOTIDE SEQUENCE [LARGE SCALE GENOMIC DNA]</scope>
    <source>
        <strain evidence="2 3">LM583</strain>
    </source>
</reference>
<feature type="region of interest" description="Disordered" evidence="1">
    <location>
        <begin position="1"/>
        <end position="32"/>
    </location>
</feature>
<comment type="caution">
    <text evidence="2">The sequence shown here is derived from an EMBL/GenBank/DDBJ whole genome shotgun (WGS) entry which is preliminary data.</text>
</comment>
<evidence type="ECO:0000313" key="3">
    <source>
        <dbReference type="Proteomes" id="UP000742024"/>
    </source>
</evidence>
<proteinExistence type="predicted"/>
<evidence type="ECO:0000313" key="2">
    <source>
        <dbReference type="EMBL" id="KAG5965571.1"/>
    </source>
</evidence>
<name>A0ABQ7PJK4_9HYPO</name>
<dbReference type="EMBL" id="SRPR01000029">
    <property type="protein sequence ID" value="KAG5965571.1"/>
    <property type="molecule type" value="Genomic_DNA"/>
</dbReference>
<feature type="compositionally biased region" description="Basic and acidic residues" evidence="1">
    <location>
        <begin position="1"/>
        <end position="17"/>
    </location>
</feature>
<dbReference type="Proteomes" id="UP000742024">
    <property type="component" value="Unassembled WGS sequence"/>
</dbReference>